<evidence type="ECO:0000313" key="1">
    <source>
        <dbReference type="EMBL" id="KER37630.1"/>
    </source>
</evidence>
<proteinExistence type="predicted"/>
<sequence>MSVIPCQANAELRTRIEEFAEVLKTQAHLLGHHGLDEQEFYDSGLFRGAIERIRGQFSATMREKRDFASAVLNWMEDQGHISAWYSAGEANRHDYTVELNSGRIAAIELKGCLDGNNTNIFDRPPHANEFVIWSVCTNPGANPRHNVWSGIHTRLSAEIISRSQRVDGLVVWDMVCGTIGRPCPKLMEEPGRTVQVAAYELPPPCVYLFPSTIPSPRNNPNPTAQALNDVEFLQALHTAFGGRDAELNFVDFSVGYQNTDTVRSTTVRRDGQIVMQSGMTAIRRT</sequence>
<accession>A0A8E0WUG8</accession>
<dbReference type="RefSeq" id="WP_020818299.1">
    <property type="nucleotide sequence ID" value="NZ_JANF02000012.1"/>
</dbReference>
<comment type="caution">
    <text evidence="1">The sequence shown here is derived from an EMBL/GenBank/DDBJ whole genome shotgun (WGS) entry which is preliminary data.</text>
</comment>
<dbReference type="AlphaFoldDB" id="A0A8E0WUG8"/>
<protein>
    <submittedName>
        <fullName evidence="1">Uncharacterized protein</fullName>
    </submittedName>
</protein>
<evidence type="ECO:0000313" key="2">
    <source>
        <dbReference type="Proteomes" id="UP000028135"/>
    </source>
</evidence>
<name>A0A8E0WUG8_9SPHN</name>
<gene>
    <name evidence="1" type="ORF">AL00_04255</name>
</gene>
<reference evidence="1 2" key="1">
    <citation type="submission" date="2014-05" db="EMBL/GenBank/DDBJ databases">
        <title>Genome Announcement of Sphingobium lucknowense F2.</title>
        <authorList>
            <person name="Lal R."/>
            <person name="Negi V."/>
            <person name="Lata P."/>
            <person name="Sangwan N."/>
            <person name="Gupta S.K."/>
            <person name="Rao D.L.N."/>
            <person name="Das S."/>
        </authorList>
    </citation>
    <scope>NUCLEOTIDE SEQUENCE [LARGE SCALE GENOMIC DNA]</scope>
    <source>
        <strain evidence="1 2">F2</strain>
    </source>
</reference>
<dbReference type="EMBL" id="JANF02000012">
    <property type="protein sequence ID" value="KER37630.1"/>
    <property type="molecule type" value="Genomic_DNA"/>
</dbReference>
<organism evidence="1 2">
    <name type="scientific">Sphingobium indicum F2</name>
    <dbReference type="NCBI Taxonomy" id="1450518"/>
    <lineage>
        <taxon>Bacteria</taxon>
        <taxon>Pseudomonadati</taxon>
        <taxon>Pseudomonadota</taxon>
        <taxon>Alphaproteobacteria</taxon>
        <taxon>Sphingomonadales</taxon>
        <taxon>Sphingomonadaceae</taxon>
        <taxon>Sphingobium</taxon>
    </lineage>
</organism>
<dbReference type="REBASE" id="92460">
    <property type="entry name" value="SluF2ORF4260P"/>
</dbReference>
<dbReference type="Proteomes" id="UP000028135">
    <property type="component" value="Unassembled WGS sequence"/>
</dbReference>